<name>A0A183J814_9BILA</name>
<proteinExistence type="predicted"/>
<dbReference type="WBParaSite" id="SBAD_0001241201-mRNA-1">
    <property type="protein sequence ID" value="SBAD_0001241201-mRNA-1"/>
    <property type="gene ID" value="SBAD_0001241201"/>
</dbReference>
<keyword evidence="2" id="KW-1185">Reference proteome</keyword>
<accession>A0A183J814</accession>
<evidence type="ECO:0000313" key="1">
    <source>
        <dbReference type="EMBL" id="VDP44735.1"/>
    </source>
</evidence>
<sequence>MPDYREGVKEHTVAESLKFGRFAASIDATIQFKLAAMTDQIHLSFATVAVALLRVQTVKVDEDQRAALLPGQCFPKLLENQRKFCSCVRNQHFNKVISQCQTRSSDVNLILRTPPMCDLMSEAEKRPVIKHMQISRILNLEILDEIEERNEF</sequence>
<evidence type="ECO:0000313" key="2">
    <source>
        <dbReference type="Proteomes" id="UP000270296"/>
    </source>
</evidence>
<reference evidence="3" key="1">
    <citation type="submission" date="2016-06" db="UniProtKB">
        <authorList>
            <consortium name="WormBaseParasite"/>
        </authorList>
    </citation>
    <scope>IDENTIFICATION</scope>
</reference>
<protein>
    <submittedName>
        <fullName evidence="1 3">Uncharacterized protein</fullName>
    </submittedName>
</protein>
<reference evidence="1 2" key="2">
    <citation type="submission" date="2018-11" db="EMBL/GenBank/DDBJ databases">
        <authorList>
            <consortium name="Pathogen Informatics"/>
        </authorList>
    </citation>
    <scope>NUCLEOTIDE SEQUENCE [LARGE SCALE GENOMIC DNA]</scope>
</reference>
<gene>
    <name evidence="1" type="ORF">SBAD_LOCUS12012</name>
</gene>
<evidence type="ECO:0000313" key="3">
    <source>
        <dbReference type="WBParaSite" id="SBAD_0001241201-mRNA-1"/>
    </source>
</evidence>
<dbReference type="AlphaFoldDB" id="A0A183J814"/>
<organism evidence="3">
    <name type="scientific">Soboliphyme baturini</name>
    <dbReference type="NCBI Taxonomy" id="241478"/>
    <lineage>
        <taxon>Eukaryota</taxon>
        <taxon>Metazoa</taxon>
        <taxon>Ecdysozoa</taxon>
        <taxon>Nematoda</taxon>
        <taxon>Enoplea</taxon>
        <taxon>Dorylaimia</taxon>
        <taxon>Dioctophymatida</taxon>
        <taxon>Dioctophymatoidea</taxon>
        <taxon>Soboliphymatidae</taxon>
        <taxon>Soboliphyme</taxon>
    </lineage>
</organism>
<dbReference type="EMBL" id="UZAM01016780">
    <property type="protein sequence ID" value="VDP44735.1"/>
    <property type="molecule type" value="Genomic_DNA"/>
</dbReference>
<dbReference type="Proteomes" id="UP000270296">
    <property type="component" value="Unassembled WGS sequence"/>
</dbReference>